<accession>A0A8H4B9X5</accession>
<dbReference type="PANTHER" id="PTHR21354">
    <property type="entry name" value="ZINC FINGER PROTEIN 511"/>
    <property type="match status" value="1"/>
</dbReference>
<organism evidence="3 4">
    <name type="scientific">Mucor circinelloides f. lusitanicus</name>
    <name type="common">Mucor racemosus var. lusitanicus</name>
    <dbReference type="NCBI Taxonomy" id="29924"/>
    <lineage>
        <taxon>Eukaryota</taxon>
        <taxon>Fungi</taxon>
        <taxon>Fungi incertae sedis</taxon>
        <taxon>Mucoromycota</taxon>
        <taxon>Mucoromycotina</taxon>
        <taxon>Mucoromycetes</taxon>
        <taxon>Mucorales</taxon>
        <taxon>Mucorineae</taxon>
        <taxon>Mucoraceae</taxon>
        <taxon>Mucor</taxon>
    </lineage>
</organism>
<comment type="caution">
    <text evidence="3">The sequence shown here is derived from an EMBL/GenBank/DDBJ whole genome shotgun (WGS) entry which is preliminary data.</text>
</comment>
<evidence type="ECO:0000313" key="4">
    <source>
        <dbReference type="Proteomes" id="UP000469890"/>
    </source>
</evidence>
<dbReference type="SMART" id="SM00355">
    <property type="entry name" value="ZnF_C2H2"/>
    <property type="match status" value="3"/>
</dbReference>
<feature type="compositionally biased region" description="Polar residues" evidence="1">
    <location>
        <begin position="230"/>
        <end position="244"/>
    </location>
</feature>
<feature type="domain" description="C2H2-type" evidence="2">
    <location>
        <begin position="87"/>
        <end position="108"/>
    </location>
</feature>
<dbReference type="Proteomes" id="UP000469890">
    <property type="component" value="Unassembled WGS sequence"/>
</dbReference>
<dbReference type="InterPro" id="IPR013087">
    <property type="entry name" value="Znf_C2H2_type"/>
</dbReference>
<reference evidence="3 4" key="1">
    <citation type="submission" date="2019-09" db="EMBL/GenBank/DDBJ databases">
        <authorList>
            <consortium name="DOE Joint Genome Institute"/>
            <person name="Mondo S.J."/>
            <person name="Navarro-Mendoza M.I."/>
            <person name="Perez-Arques C."/>
            <person name="Panchal S."/>
            <person name="Nicolas F.E."/>
            <person name="Ganguly P."/>
            <person name="Pangilinan J."/>
            <person name="Grigoriev I."/>
            <person name="Heitman J."/>
            <person name="Sanya K."/>
            <person name="Garre V."/>
        </authorList>
    </citation>
    <scope>NUCLEOTIDE SEQUENCE [LARGE SCALE GENOMIC DNA]</scope>
    <source>
        <strain evidence="3 4">MU402</strain>
    </source>
</reference>
<dbReference type="AlphaFoldDB" id="A0A8H4B9X5"/>
<dbReference type="PANTHER" id="PTHR21354:SF0">
    <property type="entry name" value="ZINC FINGER PROTEIN 511"/>
    <property type="match status" value="1"/>
</dbReference>
<evidence type="ECO:0000313" key="3">
    <source>
        <dbReference type="EMBL" id="KAF1798368.1"/>
    </source>
</evidence>
<feature type="compositionally biased region" description="Basic and acidic residues" evidence="1">
    <location>
        <begin position="173"/>
        <end position="187"/>
    </location>
</feature>
<dbReference type="PROSITE" id="PS00028">
    <property type="entry name" value="ZINC_FINGER_C2H2_1"/>
    <property type="match status" value="2"/>
</dbReference>
<evidence type="ECO:0000259" key="2">
    <source>
        <dbReference type="PROSITE" id="PS00028"/>
    </source>
</evidence>
<dbReference type="InterPro" id="IPR039258">
    <property type="entry name" value="ZNF511"/>
</dbReference>
<feature type="region of interest" description="Disordered" evidence="1">
    <location>
        <begin position="173"/>
        <end position="197"/>
    </location>
</feature>
<dbReference type="EMBL" id="JAAECE010000007">
    <property type="protein sequence ID" value="KAF1798368.1"/>
    <property type="molecule type" value="Genomic_DNA"/>
</dbReference>
<evidence type="ECO:0000256" key="1">
    <source>
        <dbReference type="SAM" id="MobiDB-lite"/>
    </source>
</evidence>
<gene>
    <name evidence="3" type="ORF">FB192DRAFT_1460722</name>
</gene>
<feature type="region of interest" description="Disordered" evidence="1">
    <location>
        <begin position="220"/>
        <end position="280"/>
    </location>
</feature>
<proteinExistence type="predicted"/>
<feature type="compositionally biased region" description="Basic residues" evidence="1">
    <location>
        <begin position="261"/>
        <end position="274"/>
    </location>
</feature>
<feature type="domain" description="C2H2-type" evidence="2">
    <location>
        <begin position="125"/>
        <end position="149"/>
    </location>
</feature>
<protein>
    <recommendedName>
        <fullName evidence="2">C2H2-type domain-containing protein</fullName>
    </recommendedName>
</protein>
<sequence length="280" mass="32910">MSTIYTPQKRIYLPNDPFFEEGNIALRAIWLQKQAQSENELEMIKQEASELATEYTSIEIYCDPCRIRLPDILAYELHYEAVHRNVCSVCHKIFPGEEWLQLHLDEFHDVILQLKKDRGDKIYKCYVPTCTKLFSTPRMRRLHLVDKHHYPKYFPFDLVYTGTLTFEQRRVRDRKNKERLSRRENESAQKQQPAVADVDMMDSLTQSMSKLKIPTSISFGHRQPALPQHRQPSSRQTASVSNTDPQPPAKDIDMVESTTPRPKRKRGPKKKKKQLQPMIE</sequence>
<name>A0A8H4B9X5_MUCCL</name>